<dbReference type="AlphaFoldDB" id="A0A450UDM4"/>
<evidence type="ECO:0000313" key="7">
    <source>
        <dbReference type="EMBL" id="VFJ96735.1"/>
    </source>
</evidence>
<dbReference type="SUPFAM" id="SSF52540">
    <property type="entry name" value="P-loop containing nucleoside triphosphate hydrolases"/>
    <property type="match status" value="1"/>
</dbReference>
<dbReference type="PROSITE" id="PS50893">
    <property type="entry name" value="ABC_TRANSPORTER_2"/>
    <property type="match status" value="1"/>
</dbReference>
<gene>
    <name evidence="5" type="ORF">BECKH772A_GA0070896_1000923</name>
    <name evidence="6" type="ORF">BECKH772B_GA0070898_1001023</name>
    <name evidence="7" type="ORF">BECKH772C_GA0070978_1000823</name>
</gene>
<dbReference type="PANTHER" id="PTHR42939:SF1">
    <property type="entry name" value="ABC TRANSPORTER ATP-BINDING PROTEIN ALBC-RELATED"/>
    <property type="match status" value="1"/>
</dbReference>
<dbReference type="InterPro" id="IPR003593">
    <property type="entry name" value="AAA+_ATPase"/>
</dbReference>
<dbReference type="EMBL" id="CAADFJ010000008">
    <property type="protein sequence ID" value="VFJ96735.1"/>
    <property type="molecule type" value="Genomic_DNA"/>
</dbReference>
<evidence type="ECO:0000256" key="2">
    <source>
        <dbReference type="ARBA" id="ARBA00022741"/>
    </source>
</evidence>
<dbReference type="GO" id="GO:0016887">
    <property type="term" value="F:ATP hydrolysis activity"/>
    <property type="evidence" value="ECO:0007669"/>
    <property type="project" value="InterPro"/>
</dbReference>
<dbReference type="Gene3D" id="3.40.50.300">
    <property type="entry name" value="P-loop containing nucleotide triphosphate hydrolases"/>
    <property type="match status" value="1"/>
</dbReference>
<dbReference type="InterPro" id="IPR003439">
    <property type="entry name" value="ABC_transporter-like_ATP-bd"/>
</dbReference>
<evidence type="ECO:0000313" key="5">
    <source>
        <dbReference type="EMBL" id="VFJ88553.1"/>
    </source>
</evidence>
<protein>
    <submittedName>
        <fullName evidence="6">ABC-2 type transport system ATP-binding protein</fullName>
    </submittedName>
</protein>
<dbReference type="EMBL" id="CAADFI010000010">
    <property type="protein sequence ID" value="VFJ90593.1"/>
    <property type="molecule type" value="Genomic_DNA"/>
</dbReference>
<proteinExistence type="predicted"/>
<keyword evidence="3 6" id="KW-0067">ATP-binding</keyword>
<evidence type="ECO:0000313" key="6">
    <source>
        <dbReference type="EMBL" id="VFJ90593.1"/>
    </source>
</evidence>
<dbReference type="GO" id="GO:0005524">
    <property type="term" value="F:ATP binding"/>
    <property type="evidence" value="ECO:0007669"/>
    <property type="project" value="UniProtKB-KW"/>
</dbReference>
<feature type="domain" description="ABC transporter" evidence="4">
    <location>
        <begin position="12"/>
        <end position="240"/>
    </location>
</feature>
<reference evidence="6" key="1">
    <citation type="submission" date="2019-02" db="EMBL/GenBank/DDBJ databases">
        <authorList>
            <person name="Gruber-Vodicka R. H."/>
            <person name="Seah K. B. B."/>
        </authorList>
    </citation>
    <scope>NUCLEOTIDE SEQUENCE</scope>
    <source>
        <strain evidence="7">BECK_SA2B12</strain>
        <strain evidence="5">BECK_SA2B15</strain>
        <strain evidence="6">BECK_SA2B20</strain>
    </source>
</reference>
<dbReference type="InterPro" id="IPR027417">
    <property type="entry name" value="P-loop_NTPase"/>
</dbReference>
<dbReference type="InterPro" id="IPR051782">
    <property type="entry name" value="ABC_Transporter_VariousFunc"/>
</dbReference>
<accession>A0A450UDM4</accession>
<evidence type="ECO:0000256" key="3">
    <source>
        <dbReference type="ARBA" id="ARBA00022840"/>
    </source>
</evidence>
<organism evidence="6">
    <name type="scientific">Candidatus Kentrum eta</name>
    <dbReference type="NCBI Taxonomy" id="2126337"/>
    <lineage>
        <taxon>Bacteria</taxon>
        <taxon>Pseudomonadati</taxon>
        <taxon>Pseudomonadota</taxon>
        <taxon>Gammaproteobacteria</taxon>
        <taxon>Candidatus Kentrum</taxon>
    </lineage>
</organism>
<evidence type="ECO:0000259" key="4">
    <source>
        <dbReference type="PROSITE" id="PS50893"/>
    </source>
</evidence>
<dbReference type="Pfam" id="PF00005">
    <property type="entry name" value="ABC_tran"/>
    <property type="match status" value="1"/>
</dbReference>
<dbReference type="SMART" id="SM00382">
    <property type="entry name" value="AAA"/>
    <property type="match status" value="1"/>
</dbReference>
<name>A0A450UDM4_9GAMM</name>
<evidence type="ECO:0000256" key="1">
    <source>
        <dbReference type="ARBA" id="ARBA00022448"/>
    </source>
</evidence>
<dbReference type="CDD" id="cd03230">
    <property type="entry name" value="ABC_DR_subfamily_A"/>
    <property type="match status" value="1"/>
</dbReference>
<sequence length="251" mass="27900">MAVESIPSATALRFIDVTKYYGARRILDDLAFSVRENEFFGLIGVNGAGKSTAIKALLDLCDIDAGRMAIFGRPHREVRARSVLSFLPERFLPPYYLTGQGFLRYMARLHGRPYGENEVHRMLSRLDLTWASLAKPVRQHSKGMAQKLGLAACFLSGKPLLVLDEPLSGLDPKARRLVKGHLAGLRLAGTHTLFFSTHLLNDVEELCDRLGILHEGRLRFVGTPEQCRAHYGAETLEAAFFRCISENASSS</sequence>
<dbReference type="EMBL" id="CAADFG010000009">
    <property type="protein sequence ID" value="VFJ88553.1"/>
    <property type="molecule type" value="Genomic_DNA"/>
</dbReference>
<keyword evidence="1" id="KW-0813">Transport</keyword>
<dbReference type="PANTHER" id="PTHR42939">
    <property type="entry name" value="ABC TRANSPORTER ATP-BINDING PROTEIN ALBC-RELATED"/>
    <property type="match status" value="1"/>
</dbReference>
<keyword evidence="2" id="KW-0547">Nucleotide-binding</keyword>